<feature type="domain" description="ABC transporter" evidence="10">
    <location>
        <begin position="495"/>
        <end position="735"/>
    </location>
</feature>
<sequence length="1409" mass="157350">MTRRRIYWVPSSSGGLINLGLDVGDDMASGLSYKPYTLEGGPWTQQAGNPAAPEKAEGLPWGKYSAAWRNMIPFRPKPKFPAPQPMDDAGLFSYLLLSWLTPLMIRGLQKRLDENTIPQLSVHDASAKNAKRLRLLWEEEVSRRGPEKASVLHVMLSFQRTRVLFATLLGCCLCLWSLLGPVLIIPKILEYSEEQPGNIVYGVGLCFTLFLSECLKSLSLCSCWVINQHTAIRFHTAVSSFAFEKLMQFKSLTHITTGEAINFFTRDTKYLFEGMYYGPLTLFSGLFLIACNITSCLVLGPTALIATVCFLLILPLEVFFIRRIVKIQNDTADVSNQRIRVTSEVLTYIKLIKMYTWEKPFAKVIKDLRRKERKLLEESGFLQSLTMATFFMACTVAMTLMFLIHTCLQLKLTAPAAFTTVATLSPLRLSVLFVPFAIKGLTNSKSAGERFKKFFLQESPVLYVQALKDPSKPLVLEEATLSWQQTCPRIVRGALELERNRRTPKGTIGAQPPLGALRPQDKGDSPAPELYKVNLVLSKGTMLGICGNSGSGKSSLLSAILGEMHLQEGLVGVHGSLAYVPQQPWMIGASIRENILMGVQYDKARYLQVLHCCSLNRDLEILPFGDMTEIGERGLNLSGGQKQRISLARAVYADRDVYLLDDPMSALDNHVAKHVFEECIQKMLRGKSVVLVTHQMQYLEFCDEIILLEDGKICEKGIHSELIQKKGRYAQLIQKMPREATQDVLQDPARRAQEPQVEGQARTTFQEEPLPDDAVLENQLTKKEKMEEGSLRWSVYHHYIQAAGGYLVSVMVFLLMLVFIFLTTFNMWWLNHWLEQGSGANSSQESNRTPADPGDILENPQLPFYQLVYGLSTLAVICVGIGCSKAFTKVTRKASTALHNQLFHKVSRYPMSFFDTTPRGRLLNCFVGDLDMLDQFFPSVAEHFLLLILLIISTLLIVSVLSPYVLLLGAIIAIFGFVYCMMFKRAITVFKRLETYSRSPLLSHILTSLHGLSSIHVYGKTEDFINEFKRLTDTHNNYLLMFLSSIRWAALRLELITNLMTLAVALFVAFGISSAPYSSKAMALSLVLQLTVNFQAITRVGTETESCFTAVEKSLQYMKMCAPEAPLHTEGGSCPHGWPQRGEITFQDYQMKYRDNTPIVLNGINLTIHGQEVVGIVGRTGSGKSSLGVALFRLVEPAAGRILIDGVDICSIGLEDLRSKVSIIPQDPVLFSGTIRFNLDPFDCYTDKQIWDVLERTFLSKTISKFPQRLQAEVVENGENFSVGERQLLCIARALLRNSKIILIDEATASIDMQTDTLIQRTIREAFQGCTVLVIAHRIPTVLNCDRILVMRDGKVAEFDRPEVLQKQPGSMFAALLGTASSSSSKGEMGTSAGEAGGRVPQGSPRVQQ</sequence>
<dbReference type="PROSITE" id="PS50893">
    <property type="entry name" value="ABC_TRANSPORTER_2"/>
    <property type="match status" value="2"/>
</dbReference>
<feature type="region of interest" description="Disordered" evidence="8">
    <location>
        <begin position="1381"/>
        <end position="1409"/>
    </location>
</feature>
<evidence type="ECO:0000259" key="11">
    <source>
        <dbReference type="PROSITE" id="PS50929"/>
    </source>
</evidence>
<feature type="transmembrane region" description="Helical" evidence="9">
    <location>
        <begin position="1055"/>
        <end position="1077"/>
    </location>
</feature>
<dbReference type="InterPro" id="IPR036640">
    <property type="entry name" value="ABC1_TM_sf"/>
</dbReference>
<evidence type="ECO:0000256" key="4">
    <source>
        <dbReference type="ARBA" id="ARBA00022741"/>
    </source>
</evidence>
<keyword evidence="12" id="KW-1185">Reference proteome</keyword>
<feature type="transmembrane region" description="Helical" evidence="9">
    <location>
        <begin position="163"/>
        <end position="184"/>
    </location>
</feature>
<feature type="domain" description="ABC transmembrane type-1" evidence="11">
    <location>
        <begin position="164"/>
        <end position="443"/>
    </location>
</feature>
<dbReference type="Proteomes" id="UP001652662">
    <property type="component" value="Chromosome 3"/>
</dbReference>
<evidence type="ECO:0000259" key="10">
    <source>
        <dbReference type="PROSITE" id="PS50893"/>
    </source>
</evidence>
<dbReference type="InterPro" id="IPR003439">
    <property type="entry name" value="ABC_transporter-like_ATP-bd"/>
</dbReference>
<dbReference type="PROSITE" id="PS50929">
    <property type="entry name" value="ABC_TM1F"/>
    <property type="match status" value="2"/>
</dbReference>
<dbReference type="RefSeq" id="XP_070469723.1">
    <property type="nucleotide sequence ID" value="XM_070613622.1"/>
</dbReference>
<evidence type="ECO:0000313" key="12">
    <source>
        <dbReference type="Proteomes" id="UP001652662"/>
    </source>
</evidence>
<evidence type="ECO:0000256" key="5">
    <source>
        <dbReference type="ARBA" id="ARBA00022840"/>
    </source>
</evidence>
<organism evidence="12 13">
    <name type="scientific">Equus przewalskii</name>
    <name type="common">Przewalski's horse</name>
    <name type="synonym">Equus caballus przewalskii</name>
    <dbReference type="NCBI Taxonomy" id="9798"/>
    <lineage>
        <taxon>Eukaryota</taxon>
        <taxon>Metazoa</taxon>
        <taxon>Chordata</taxon>
        <taxon>Craniata</taxon>
        <taxon>Vertebrata</taxon>
        <taxon>Euteleostomi</taxon>
        <taxon>Mammalia</taxon>
        <taxon>Eutheria</taxon>
        <taxon>Laurasiatheria</taxon>
        <taxon>Perissodactyla</taxon>
        <taxon>Equidae</taxon>
        <taxon>Equus</taxon>
    </lineage>
</organism>
<feature type="domain" description="ABC transporter" evidence="10">
    <location>
        <begin position="1144"/>
        <end position="1378"/>
    </location>
</feature>
<dbReference type="InterPro" id="IPR003593">
    <property type="entry name" value="AAA+_ATPase"/>
</dbReference>
<dbReference type="CDD" id="cd03250">
    <property type="entry name" value="ABCC_MRP_domain1"/>
    <property type="match status" value="1"/>
</dbReference>
<keyword evidence="5 13" id="KW-0067">ATP-binding</keyword>
<evidence type="ECO:0000256" key="3">
    <source>
        <dbReference type="ARBA" id="ARBA00022692"/>
    </source>
</evidence>
<dbReference type="CDD" id="cd18599">
    <property type="entry name" value="ABC_6TM_MRP5_8_9_D2"/>
    <property type="match status" value="1"/>
</dbReference>
<dbReference type="InterPro" id="IPR050173">
    <property type="entry name" value="ABC_transporter_C-like"/>
</dbReference>
<dbReference type="Gene3D" id="3.40.50.300">
    <property type="entry name" value="P-loop containing nucleotide triphosphate hydrolases"/>
    <property type="match status" value="2"/>
</dbReference>
<dbReference type="SUPFAM" id="SSF52540">
    <property type="entry name" value="P-loop containing nucleoside triphosphate hydrolases"/>
    <property type="match status" value="2"/>
</dbReference>
<feature type="transmembrane region" description="Helical" evidence="9">
    <location>
        <begin position="416"/>
        <end position="438"/>
    </location>
</feature>
<gene>
    <name evidence="13" type="primary">ABCC11</name>
</gene>
<reference evidence="13" key="1">
    <citation type="submission" date="2025-08" db="UniProtKB">
        <authorList>
            <consortium name="RefSeq"/>
        </authorList>
    </citation>
    <scope>IDENTIFICATION</scope>
    <source>
        <tissue evidence="13">Blood</tissue>
    </source>
</reference>
<keyword evidence="3 9" id="KW-0812">Transmembrane</keyword>
<dbReference type="SMART" id="SM00382">
    <property type="entry name" value="AAA"/>
    <property type="match status" value="2"/>
</dbReference>
<evidence type="ECO:0000256" key="7">
    <source>
        <dbReference type="ARBA" id="ARBA00023136"/>
    </source>
</evidence>
<keyword evidence="4" id="KW-0547">Nucleotide-binding</keyword>
<feature type="transmembrane region" description="Helical" evidence="9">
    <location>
        <begin position="301"/>
        <end position="321"/>
    </location>
</feature>
<feature type="domain" description="ABC transmembrane type-1" evidence="11">
    <location>
        <begin position="810"/>
        <end position="1106"/>
    </location>
</feature>
<dbReference type="Pfam" id="PF00664">
    <property type="entry name" value="ABC_membrane"/>
    <property type="match status" value="2"/>
</dbReference>
<dbReference type="InterPro" id="IPR011527">
    <property type="entry name" value="ABC1_TM_dom"/>
</dbReference>
<evidence type="ECO:0000313" key="13">
    <source>
        <dbReference type="RefSeq" id="XP_070469723.1"/>
    </source>
</evidence>
<accession>A0ABM4NXP6</accession>
<evidence type="ECO:0000256" key="8">
    <source>
        <dbReference type="SAM" id="MobiDB-lite"/>
    </source>
</evidence>
<dbReference type="PANTHER" id="PTHR24223:SF168">
    <property type="entry name" value="ATP-BINDING CASSETTE SUB-FAMILY C MEMBER 11"/>
    <property type="match status" value="1"/>
</dbReference>
<feature type="transmembrane region" description="Helical" evidence="9">
    <location>
        <begin position="276"/>
        <end position="295"/>
    </location>
</feature>
<keyword evidence="7 9" id="KW-0472">Membrane</keyword>
<dbReference type="CDD" id="cd03244">
    <property type="entry name" value="ABCC_MRP_domain2"/>
    <property type="match status" value="1"/>
</dbReference>
<feature type="transmembrane region" description="Helical" evidence="9">
    <location>
        <begin position="380"/>
        <end position="404"/>
    </location>
</feature>
<keyword evidence="2" id="KW-0813">Transport</keyword>
<evidence type="ECO:0000256" key="9">
    <source>
        <dbReference type="SAM" id="Phobius"/>
    </source>
</evidence>
<dbReference type="PANTHER" id="PTHR24223">
    <property type="entry name" value="ATP-BINDING CASSETTE SUB-FAMILY C"/>
    <property type="match status" value="1"/>
</dbReference>
<name>A0ABM4NXP6_EQUPR</name>
<evidence type="ECO:0000256" key="2">
    <source>
        <dbReference type="ARBA" id="ARBA00022448"/>
    </source>
</evidence>
<feature type="transmembrane region" description="Helical" evidence="9">
    <location>
        <begin position="199"/>
        <end position="226"/>
    </location>
</feature>
<dbReference type="GeneID" id="103563058"/>
<keyword evidence="6 9" id="KW-1133">Transmembrane helix</keyword>
<feature type="transmembrane region" description="Helical" evidence="9">
    <location>
        <begin position="806"/>
        <end position="829"/>
    </location>
</feature>
<feature type="transmembrane region" description="Helical" evidence="9">
    <location>
        <begin position="864"/>
        <end position="883"/>
    </location>
</feature>
<dbReference type="InterPro" id="IPR027417">
    <property type="entry name" value="P-loop_NTPase"/>
</dbReference>
<dbReference type="GO" id="GO:0005524">
    <property type="term" value="F:ATP binding"/>
    <property type="evidence" value="ECO:0007669"/>
    <property type="project" value="UniProtKB-KW"/>
</dbReference>
<protein>
    <submittedName>
        <fullName evidence="13">ATP-binding cassette sub-family C member 11 isoform X2</fullName>
    </submittedName>
</protein>
<evidence type="ECO:0000256" key="6">
    <source>
        <dbReference type="ARBA" id="ARBA00022989"/>
    </source>
</evidence>
<dbReference type="Pfam" id="PF00005">
    <property type="entry name" value="ABC_tran"/>
    <property type="match status" value="2"/>
</dbReference>
<dbReference type="PROSITE" id="PS00211">
    <property type="entry name" value="ABC_TRANSPORTER_1"/>
    <property type="match status" value="2"/>
</dbReference>
<feature type="region of interest" description="Disordered" evidence="8">
    <location>
        <begin position="504"/>
        <end position="525"/>
    </location>
</feature>
<dbReference type="Gene3D" id="1.20.1560.10">
    <property type="entry name" value="ABC transporter type 1, transmembrane domain"/>
    <property type="match status" value="2"/>
</dbReference>
<comment type="subcellular location">
    <subcellularLocation>
        <location evidence="1">Membrane</location>
    </subcellularLocation>
</comment>
<dbReference type="InterPro" id="IPR017871">
    <property type="entry name" value="ABC_transporter-like_CS"/>
</dbReference>
<feature type="transmembrane region" description="Helical" evidence="9">
    <location>
        <begin position="940"/>
        <end position="958"/>
    </location>
</feature>
<dbReference type="SUPFAM" id="SSF90123">
    <property type="entry name" value="ABC transporter transmembrane region"/>
    <property type="match status" value="2"/>
</dbReference>
<evidence type="ECO:0000256" key="1">
    <source>
        <dbReference type="ARBA" id="ARBA00004370"/>
    </source>
</evidence>
<proteinExistence type="predicted"/>
<feature type="transmembrane region" description="Helical" evidence="9">
    <location>
        <begin position="964"/>
        <end position="983"/>
    </location>
</feature>